<dbReference type="Proteomes" id="UP000593915">
    <property type="component" value="Chromosome"/>
</dbReference>
<protein>
    <submittedName>
        <fullName evidence="2">ABC-2 family transporter protein</fullName>
    </submittedName>
</protein>
<evidence type="ECO:0000313" key="3">
    <source>
        <dbReference type="Proteomes" id="UP000593915"/>
    </source>
</evidence>
<name>A0A7S7AVR8_9SPIR</name>
<accession>A0A7S7AVR8</accession>
<reference evidence="2 3" key="1">
    <citation type="submission" date="2020-09" db="EMBL/GenBank/DDBJ databases">
        <title>Characterization of Treponema spp. from bovine digital dermatitis in Korea.</title>
        <authorList>
            <person name="Espiritu H.M."/>
            <person name="Cho Y.I."/>
            <person name="Mamuad L."/>
        </authorList>
    </citation>
    <scope>NUCLEOTIDE SEQUENCE [LARGE SCALE GENOMIC DNA]</scope>
    <source>
        <strain evidence="2 3">KS1</strain>
    </source>
</reference>
<dbReference type="EMBL" id="CP061839">
    <property type="protein sequence ID" value="QOW60112.1"/>
    <property type="molecule type" value="Genomic_DNA"/>
</dbReference>
<dbReference type="PANTHER" id="PTHR36833">
    <property type="entry name" value="SLR0610 PROTEIN-RELATED"/>
    <property type="match status" value="1"/>
</dbReference>
<dbReference type="Pfam" id="PF06182">
    <property type="entry name" value="ABC2_membrane_6"/>
    <property type="match status" value="1"/>
</dbReference>
<feature type="transmembrane region" description="Helical" evidence="1">
    <location>
        <begin position="122"/>
        <end position="143"/>
    </location>
</feature>
<keyword evidence="1" id="KW-1133">Transmembrane helix</keyword>
<feature type="transmembrane region" description="Helical" evidence="1">
    <location>
        <begin position="26"/>
        <end position="48"/>
    </location>
</feature>
<keyword evidence="1" id="KW-0472">Membrane</keyword>
<organism evidence="2 3">
    <name type="scientific">Treponema pedis</name>
    <dbReference type="NCBI Taxonomy" id="409322"/>
    <lineage>
        <taxon>Bacteria</taxon>
        <taxon>Pseudomonadati</taxon>
        <taxon>Spirochaetota</taxon>
        <taxon>Spirochaetia</taxon>
        <taxon>Spirochaetales</taxon>
        <taxon>Treponemataceae</taxon>
        <taxon>Treponema</taxon>
    </lineage>
</organism>
<gene>
    <name evidence="2" type="ORF">IFE08_09695</name>
</gene>
<evidence type="ECO:0000313" key="2">
    <source>
        <dbReference type="EMBL" id="QOW60112.1"/>
    </source>
</evidence>
<evidence type="ECO:0000256" key="1">
    <source>
        <dbReference type="SAM" id="Phobius"/>
    </source>
</evidence>
<dbReference type="AlphaFoldDB" id="A0A7S7AVR8"/>
<keyword evidence="1" id="KW-0812">Transmembrane</keyword>
<dbReference type="PANTHER" id="PTHR36833:SF1">
    <property type="entry name" value="INTEGRAL MEMBRANE TRANSPORT PROTEIN"/>
    <property type="match status" value="1"/>
</dbReference>
<dbReference type="RefSeq" id="WP_194075711.1">
    <property type="nucleotide sequence ID" value="NZ_CP061839.1"/>
</dbReference>
<feature type="transmembrane region" description="Helical" evidence="1">
    <location>
        <begin position="149"/>
        <end position="174"/>
    </location>
</feature>
<proteinExistence type="predicted"/>
<feature type="transmembrane region" description="Helical" evidence="1">
    <location>
        <begin position="54"/>
        <end position="76"/>
    </location>
</feature>
<dbReference type="InterPro" id="IPR010390">
    <property type="entry name" value="ABC-2_transporter-like"/>
</dbReference>
<feature type="transmembrane region" description="Helical" evidence="1">
    <location>
        <begin position="231"/>
        <end position="250"/>
    </location>
</feature>
<sequence>MKNGLKLYFNYISVLLRSTMQYKTSFFLSLAGQVLLTFNEIIAVYFLFARFNNIKGFTFSEIMLCFSIVLMSFSVAESYARGFDSFSNFIVTGDFDRLLLRPRSLILQVLGSKFEFARVGRLIQGIVMLGYGVAFSNITWNALKIFTLAFMLLGGVAVFTGLFLVYAALCFFTVEGLEFVNIFTDGARTFGAYPVSIYGKKILKVCTFIIPYSLFQYYPLLYLFGKTQKSAIPFFPLLAFLFLIPCYALWRYGVKKYKSTGS</sequence>
<feature type="transmembrane region" description="Helical" evidence="1">
    <location>
        <begin position="205"/>
        <end position="225"/>
    </location>
</feature>